<evidence type="ECO:0000313" key="2">
    <source>
        <dbReference type="EMBL" id="KAJ1166580.1"/>
    </source>
</evidence>
<sequence>MRSRATHLWHPTRVDHLSRNNLASVCWGSPGPVVLCSLRFFGVCQGPEPCLKSSGLTVCPWSAPSAGPPCPNRPLRHRRETPPASPAIFGPPSRLGPQPSPEAQPRSRARSRALPRPPASGGAASSHPDWPRPYLGSQAPLRYLRCRWGARPASPVALSRPPSRRYGSRLHARPRLRLRAQAAGFQFLRRADSGTLRSRRRSPPTLGPLRRLRPTAWTSIGPGKVRFRTFTRRPLRSEIFRAPGGVGHFPWCCTALALEQRVFLERRSHSRWAARFPAGKSRGRVPLSWQHTGCLFLPCCWRWGTFLVPVALALGQRVLVGRWPPSRRGARVSTGGAGTWSRQHTGRFSSQVAGEAGPGLGVLQLFSAACSGELATIQDRQLGSA</sequence>
<evidence type="ECO:0000256" key="1">
    <source>
        <dbReference type="SAM" id="MobiDB-lite"/>
    </source>
</evidence>
<dbReference type="AlphaFoldDB" id="A0AAV7SR80"/>
<name>A0AAV7SR80_PLEWA</name>
<evidence type="ECO:0000313" key="3">
    <source>
        <dbReference type="Proteomes" id="UP001066276"/>
    </source>
</evidence>
<gene>
    <name evidence="2" type="ORF">NDU88_006979</name>
</gene>
<proteinExistence type="predicted"/>
<accession>A0AAV7SR80</accession>
<feature type="region of interest" description="Disordered" evidence="1">
    <location>
        <begin position="66"/>
        <end position="132"/>
    </location>
</feature>
<keyword evidence="3" id="KW-1185">Reference proteome</keyword>
<organism evidence="2 3">
    <name type="scientific">Pleurodeles waltl</name>
    <name type="common">Iberian ribbed newt</name>
    <dbReference type="NCBI Taxonomy" id="8319"/>
    <lineage>
        <taxon>Eukaryota</taxon>
        <taxon>Metazoa</taxon>
        <taxon>Chordata</taxon>
        <taxon>Craniata</taxon>
        <taxon>Vertebrata</taxon>
        <taxon>Euteleostomi</taxon>
        <taxon>Amphibia</taxon>
        <taxon>Batrachia</taxon>
        <taxon>Caudata</taxon>
        <taxon>Salamandroidea</taxon>
        <taxon>Salamandridae</taxon>
        <taxon>Pleurodelinae</taxon>
        <taxon>Pleurodeles</taxon>
    </lineage>
</organism>
<comment type="caution">
    <text evidence="2">The sequence shown here is derived from an EMBL/GenBank/DDBJ whole genome shotgun (WGS) entry which is preliminary data.</text>
</comment>
<dbReference type="EMBL" id="JANPWB010000008">
    <property type="protein sequence ID" value="KAJ1166580.1"/>
    <property type="molecule type" value="Genomic_DNA"/>
</dbReference>
<protein>
    <submittedName>
        <fullName evidence="2">Uncharacterized protein</fullName>
    </submittedName>
</protein>
<reference evidence="2" key="1">
    <citation type="journal article" date="2022" name="bioRxiv">
        <title>Sequencing and chromosome-scale assembly of the giantPleurodeles waltlgenome.</title>
        <authorList>
            <person name="Brown T."/>
            <person name="Elewa A."/>
            <person name="Iarovenko S."/>
            <person name="Subramanian E."/>
            <person name="Araus A.J."/>
            <person name="Petzold A."/>
            <person name="Susuki M."/>
            <person name="Suzuki K.-i.T."/>
            <person name="Hayashi T."/>
            <person name="Toyoda A."/>
            <person name="Oliveira C."/>
            <person name="Osipova E."/>
            <person name="Leigh N.D."/>
            <person name="Simon A."/>
            <person name="Yun M.H."/>
        </authorList>
    </citation>
    <scope>NUCLEOTIDE SEQUENCE</scope>
    <source>
        <strain evidence="2">20211129_DDA</strain>
        <tissue evidence="2">Liver</tissue>
    </source>
</reference>
<dbReference type="Proteomes" id="UP001066276">
    <property type="component" value="Chromosome 4_2"/>
</dbReference>